<keyword evidence="2" id="KW-1185">Reference proteome</keyword>
<dbReference type="Gene3D" id="3.40.50.360">
    <property type="match status" value="1"/>
</dbReference>
<organism evidence="1 2">
    <name type="scientific">Paenibacillus artemisiicola</name>
    <dbReference type="NCBI Taxonomy" id="1172618"/>
    <lineage>
        <taxon>Bacteria</taxon>
        <taxon>Bacillati</taxon>
        <taxon>Bacillota</taxon>
        <taxon>Bacilli</taxon>
        <taxon>Bacillales</taxon>
        <taxon>Paenibacillaceae</taxon>
        <taxon>Paenibacillus</taxon>
    </lineage>
</organism>
<evidence type="ECO:0000313" key="2">
    <source>
        <dbReference type="Proteomes" id="UP000670947"/>
    </source>
</evidence>
<reference evidence="1 2" key="1">
    <citation type="submission" date="2021-03" db="EMBL/GenBank/DDBJ databases">
        <title>Paenibacillus artemisicola MWE-103 whole genome sequence.</title>
        <authorList>
            <person name="Ham Y.J."/>
        </authorList>
    </citation>
    <scope>NUCLEOTIDE SEQUENCE [LARGE SCALE GENOMIC DNA]</scope>
    <source>
        <strain evidence="1 2">MWE-103</strain>
    </source>
</reference>
<evidence type="ECO:0000313" key="1">
    <source>
        <dbReference type="EMBL" id="MBO7746688.1"/>
    </source>
</evidence>
<dbReference type="InterPro" id="IPR029039">
    <property type="entry name" value="Flavoprotein-like_sf"/>
</dbReference>
<dbReference type="Proteomes" id="UP000670947">
    <property type="component" value="Unassembled WGS sequence"/>
</dbReference>
<name>A0ABS3WEG9_9BACL</name>
<accession>A0ABS3WEG9</accession>
<gene>
    <name evidence="1" type="ORF">I8J29_20940</name>
</gene>
<dbReference type="EMBL" id="JAGGDJ010000021">
    <property type="protein sequence ID" value="MBO7746688.1"/>
    <property type="molecule type" value="Genomic_DNA"/>
</dbReference>
<proteinExistence type="predicted"/>
<protein>
    <submittedName>
        <fullName evidence="1">Uncharacterized protein</fullName>
    </submittedName>
</protein>
<dbReference type="RefSeq" id="WP_208849438.1">
    <property type="nucleotide sequence ID" value="NZ_JAGGDJ010000021.1"/>
</dbReference>
<comment type="caution">
    <text evidence="1">The sequence shown here is derived from an EMBL/GenBank/DDBJ whole genome shotgun (WGS) entry which is preliminary data.</text>
</comment>
<sequence>MAERQQKPILAYMKANVVPANVFIEERDFDGGTLANEDVGRRIRRLAEDTLALADAWGSIRRTS</sequence>